<reference evidence="2 3" key="1">
    <citation type="journal article" date="2021" name="Nat. Commun.">
        <title>Incipient diploidization of the medicinal plant Perilla within 10,000 years.</title>
        <authorList>
            <person name="Zhang Y."/>
            <person name="Shen Q."/>
            <person name="Leng L."/>
            <person name="Zhang D."/>
            <person name="Chen S."/>
            <person name="Shi Y."/>
            <person name="Ning Z."/>
            <person name="Chen S."/>
        </authorList>
    </citation>
    <scope>NUCLEOTIDE SEQUENCE [LARGE SCALE GENOMIC DNA]</scope>
    <source>
        <strain evidence="3">cv. PC099</strain>
    </source>
</reference>
<evidence type="ECO:0000313" key="3">
    <source>
        <dbReference type="Proteomes" id="UP001190926"/>
    </source>
</evidence>
<dbReference type="AlphaFoldDB" id="A0AAD4IND0"/>
<accession>A0AAD4IND0</accession>
<dbReference type="PANTHER" id="PTHR36022">
    <property type="entry name" value="GPI-ANCHORED ADHESIN-LIKE PROTEIN"/>
    <property type="match status" value="1"/>
</dbReference>
<gene>
    <name evidence="2" type="ORF">C2S53_005533</name>
</gene>
<evidence type="ECO:0000313" key="2">
    <source>
        <dbReference type="EMBL" id="KAH6756063.1"/>
    </source>
</evidence>
<dbReference type="Proteomes" id="UP001190926">
    <property type="component" value="Unassembled WGS sequence"/>
</dbReference>
<evidence type="ECO:0000256" key="1">
    <source>
        <dbReference type="SAM" id="MobiDB-lite"/>
    </source>
</evidence>
<name>A0AAD4IND0_PERFH</name>
<protein>
    <submittedName>
        <fullName evidence="2">Uncharacterized protein</fullName>
    </submittedName>
</protein>
<sequence>MLKQKKSEKRSPLQNLNALHFHTSNTKKTSNLSSFSSASATSVEARNGSFRFLLSSNSSSDTSLPSSSSRSHLHRKPNVAANVSVKSFRSKEKELPRKPFLTKSKKNQQLCVERRGNGKSNTNPICKTAQRSKLSCGRGNSVKILKKGSEELEGKRLKSSTTLGESSGVRRNAAEDSDSRTANGGSATSAKTPPVEASLSPEIQSKMTGLNSAATPVCYGAGHLLSGVTDKRKCRRRGSLRGACEKINLFDDEENDKNVIDDLKDSLIPLPAEASVRWLLSPCDEGGEDQGSDLEIKLEECGMSCGNASLELDLLSSPSILCGNESELGCDNSDFRGSGTVDDDANLRKSGIFMLSSQENPKFQCLLGNSDKKMCHSFLAATPNSMSNCNSVGLGEGENGRYSVSENSSAVSLGSIGSGNIIQTPNSDSSLYGCNRRSNVEVDHRSSIQFELGSITETLDAMSLSSGSEMSMPGAPSVSFPYAGLDSSAHSFIPINLQKNVDSVCSWGSSCTLENLTLSQMNISWRDGLECRIDENDEFDCCPCLSDEDIDAVGCSDQKLKPYRLSQSGGDRENKYEVNDLWRINDVSPILLEYEPCISAVPKEKITGDRLNTCAESIYTSGGDLAASCDSDWTNSQESHLFQVK</sequence>
<organism evidence="2 3">
    <name type="scientific">Perilla frutescens var. hirtella</name>
    <name type="common">Perilla citriodora</name>
    <name type="synonym">Perilla setoyensis</name>
    <dbReference type="NCBI Taxonomy" id="608512"/>
    <lineage>
        <taxon>Eukaryota</taxon>
        <taxon>Viridiplantae</taxon>
        <taxon>Streptophyta</taxon>
        <taxon>Embryophyta</taxon>
        <taxon>Tracheophyta</taxon>
        <taxon>Spermatophyta</taxon>
        <taxon>Magnoliopsida</taxon>
        <taxon>eudicotyledons</taxon>
        <taxon>Gunneridae</taxon>
        <taxon>Pentapetalae</taxon>
        <taxon>asterids</taxon>
        <taxon>lamiids</taxon>
        <taxon>Lamiales</taxon>
        <taxon>Lamiaceae</taxon>
        <taxon>Nepetoideae</taxon>
        <taxon>Elsholtzieae</taxon>
        <taxon>Perilla</taxon>
    </lineage>
</organism>
<dbReference type="EMBL" id="SDAM02029570">
    <property type="protein sequence ID" value="KAH6756063.1"/>
    <property type="molecule type" value="Genomic_DNA"/>
</dbReference>
<feature type="region of interest" description="Disordered" evidence="1">
    <location>
        <begin position="152"/>
        <end position="198"/>
    </location>
</feature>
<keyword evidence="3" id="KW-1185">Reference proteome</keyword>
<feature type="compositionally biased region" description="Polar residues" evidence="1">
    <location>
        <begin position="180"/>
        <end position="191"/>
    </location>
</feature>
<proteinExistence type="predicted"/>
<feature type="compositionally biased region" description="Low complexity" evidence="1">
    <location>
        <begin position="54"/>
        <end position="70"/>
    </location>
</feature>
<dbReference type="PANTHER" id="PTHR36022:SF1">
    <property type="entry name" value="GPI-ANCHORED ADHESIN-LIKE PROTEIN"/>
    <property type="match status" value="1"/>
</dbReference>
<feature type="region of interest" description="Disordered" evidence="1">
    <location>
        <begin position="54"/>
        <end position="132"/>
    </location>
</feature>
<comment type="caution">
    <text evidence="2">The sequence shown here is derived from an EMBL/GenBank/DDBJ whole genome shotgun (WGS) entry which is preliminary data.</text>
</comment>
<feature type="compositionally biased region" description="Low complexity" evidence="1">
    <location>
        <begin position="23"/>
        <end position="38"/>
    </location>
</feature>
<feature type="region of interest" description="Disordered" evidence="1">
    <location>
        <begin position="1"/>
        <end position="38"/>
    </location>
</feature>
<feature type="compositionally biased region" description="Polar residues" evidence="1">
    <location>
        <begin position="118"/>
        <end position="132"/>
    </location>
</feature>